<dbReference type="PROSITE" id="PS00301">
    <property type="entry name" value="G_TR_1"/>
    <property type="match status" value="1"/>
</dbReference>
<dbReference type="InterPro" id="IPR057335">
    <property type="entry name" value="Beta-barrel_SelB"/>
</dbReference>
<keyword evidence="3" id="KW-0648">Protein biosynthesis</keyword>
<organism evidence="7 8">
    <name type="scientific">Asanoa hainanensis</name>
    <dbReference type="NCBI Taxonomy" id="560556"/>
    <lineage>
        <taxon>Bacteria</taxon>
        <taxon>Bacillati</taxon>
        <taxon>Actinomycetota</taxon>
        <taxon>Actinomycetes</taxon>
        <taxon>Micromonosporales</taxon>
        <taxon>Micromonosporaceae</taxon>
        <taxon>Asanoa</taxon>
    </lineage>
</organism>
<dbReference type="InterPro" id="IPR000795">
    <property type="entry name" value="T_Tr_GTP-bd_dom"/>
</dbReference>
<gene>
    <name evidence="7" type="ORF">SAMN05421812_111173</name>
</gene>
<dbReference type="SUPFAM" id="SSF52540">
    <property type="entry name" value="P-loop containing nucleoside triphosphate hydrolases"/>
    <property type="match status" value="1"/>
</dbReference>
<feature type="compositionally biased region" description="Gly residues" evidence="5">
    <location>
        <begin position="404"/>
        <end position="424"/>
    </location>
</feature>
<dbReference type="EMBL" id="FZPH01000011">
    <property type="protein sequence ID" value="SNT59396.1"/>
    <property type="molecule type" value="Genomic_DNA"/>
</dbReference>
<protein>
    <submittedName>
        <fullName evidence="7">Selenocysteine-specific elongation factor</fullName>
    </submittedName>
</protein>
<keyword evidence="4" id="KW-0342">GTP-binding</keyword>
<dbReference type="Gene3D" id="2.40.30.10">
    <property type="entry name" value="Translation factors"/>
    <property type="match status" value="1"/>
</dbReference>
<evidence type="ECO:0000313" key="7">
    <source>
        <dbReference type="EMBL" id="SNT59396.1"/>
    </source>
</evidence>
<dbReference type="InterPro" id="IPR015191">
    <property type="entry name" value="SelB_WHD4"/>
</dbReference>
<comment type="subcellular location">
    <subcellularLocation>
        <location evidence="1">Cytoplasm</location>
    </subcellularLocation>
</comment>
<accession>A0A239NX12</accession>
<dbReference type="InterPro" id="IPR027417">
    <property type="entry name" value="P-loop_NTPase"/>
</dbReference>
<dbReference type="Proteomes" id="UP000198362">
    <property type="component" value="Unassembled WGS sequence"/>
</dbReference>
<dbReference type="Gene3D" id="3.40.50.300">
    <property type="entry name" value="P-loop containing nucleotide triphosphate hydrolases"/>
    <property type="match status" value="1"/>
</dbReference>
<dbReference type="CDD" id="cd04171">
    <property type="entry name" value="SelB"/>
    <property type="match status" value="1"/>
</dbReference>
<proteinExistence type="predicted"/>
<dbReference type="PANTHER" id="PTHR43721:SF22">
    <property type="entry name" value="ELONGATION FACTOR TU, MITOCHONDRIAL"/>
    <property type="match status" value="1"/>
</dbReference>
<keyword evidence="4" id="KW-0547">Nucleotide-binding</keyword>
<evidence type="ECO:0000256" key="5">
    <source>
        <dbReference type="SAM" id="MobiDB-lite"/>
    </source>
</evidence>
<sequence>MHVVATAGHVDHGKSTLVRALTGMEPDRWAEERRRGMTIDLGYAWTDLPSGATLAFVDVPGHERFVPNMLAGVGPVPAAMLVVAADEGWMPQSAEHLAALDALGVTHGLLVVTRADLADPEPARRQAAEELAKTSLGAVESVAVSGATGAGLDDLRAALDRLAAALPPADPVAPVRLWVDRAFTIQGSGTVVTGTLGAGTLRAGDTLALGDRTVRVKGLHSLGRPADQVSAVARVAVNLRNVPKEAVGRGDALLTPGAFRHTDLVDVRVHGDPVADLPASLVLHVGSAAVAATVRPLGKDTARLRLGRPLPLRIGDRALLRDPGRHHVAGGVTVLDPLPPALRRRGAAAARGIELATMDGRPDAASELRRRGLLTGAELRTLGVPVPPPPTAGEQRRDPAAASGVGGRLGGPAVARGGGGGFGGPAAARGDDSRVAAPATALGDGDRLADQTTPSEADSTPGPVGPIAGDWYVDPVLWERLGGRLVQEVDRYAAAHPLEAGMPLDALRRVLALPDRALVEALVVEPLTTRDGRVGRPRGPGLPAPIQGALDQLAAELADRPFHAPDANRLRAVGLGPRELAVAVRAGALVKIADGIVLPPESVARAVDVLRGIPQPFTLSAARQALDTTRRVAVPLLELLDRRGATVRDSDDRRSVAGGS</sequence>
<dbReference type="InterPro" id="IPR004535">
    <property type="entry name" value="Transl_elong_SelB"/>
</dbReference>
<dbReference type="GO" id="GO:0003746">
    <property type="term" value="F:translation elongation factor activity"/>
    <property type="evidence" value="ECO:0007669"/>
    <property type="project" value="UniProtKB-KW"/>
</dbReference>
<dbReference type="Gene3D" id="1.10.10.10">
    <property type="entry name" value="Winged helix-like DNA-binding domain superfamily/Winged helix DNA-binding domain"/>
    <property type="match status" value="1"/>
</dbReference>
<dbReference type="InterPro" id="IPR036388">
    <property type="entry name" value="WH-like_DNA-bd_sf"/>
</dbReference>
<dbReference type="SUPFAM" id="SSF50447">
    <property type="entry name" value="Translation proteins"/>
    <property type="match status" value="1"/>
</dbReference>
<evidence type="ECO:0000256" key="2">
    <source>
        <dbReference type="ARBA" id="ARBA00022490"/>
    </source>
</evidence>
<feature type="domain" description="Tr-type G" evidence="6">
    <location>
        <begin position="1"/>
        <end position="169"/>
    </location>
</feature>
<dbReference type="SUPFAM" id="SSF46785">
    <property type="entry name" value="Winged helix' DNA-binding domain"/>
    <property type="match status" value="1"/>
</dbReference>
<dbReference type="RefSeq" id="WP_218824675.1">
    <property type="nucleotide sequence ID" value="NZ_FZPH01000011.1"/>
</dbReference>
<evidence type="ECO:0000313" key="8">
    <source>
        <dbReference type="Proteomes" id="UP000198362"/>
    </source>
</evidence>
<evidence type="ECO:0000259" key="6">
    <source>
        <dbReference type="PROSITE" id="PS51722"/>
    </source>
</evidence>
<dbReference type="GO" id="GO:0005525">
    <property type="term" value="F:GTP binding"/>
    <property type="evidence" value="ECO:0007669"/>
    <property type="project" value="UniProtKB-KW"/>
</dbReference>
<dbReference type="InterPro" id="IPR009000">
    <property type="entry name" value="Transl_B-barrel_sf"/>
</dbReference>
<dbReference type="Pfam" id="PF00009">
    <property type="entry name" value="GTP_EFTU"/>
    <property type="match status" value="1"/>
</dbReference>
<keyword evidence="7" id="KW-0251">Elongation factor</keyword>
<feature type="region of interest" description="Disordered" evidence="5">
    <location>
        <begin position="379"/>
        <end position="466"/>
    </location>
</feature>
<dbReference type="InterPro" id="IPR031157">
    <property type="entry name" value="G_TR_CS"/>
</dbReference>
<evidence type="ECO:0000256" key="4">
    <source>
        <dbReference type="ARBA" id="ARBA00023134"/>
    </source>
</evidence>
<dbReference type="Pfam" id="PF09107">
    <property type="entry name" value="WHD_3rd_SelB"/>
    <property type="match status" value="1"/>
</dbReference>
<keyword evidence="8" id="KW-1185">Reference proteome</keyword>
<evidence type="ECO:0000256" key="1">
    <source>
        <dbReference type="ARBA" id="ARBA00004496"/>
    </source>
</evidence>
<dbReference type="InterPro" id="IPR050055">
    <property type="entry name" value="EF-Tu_GTPase"/>
</dbReference>
<dbReference type="Pfam" id="PF25461">
    <property type="entry name" value="Beta-barrel_SelB"/>
    <property type="match status" value="1"/>
</dbReference>
<dbReference type="GO" id="GO:0003924">
    <property type="term" value="F:GTPase activity"/>
    <property type="evidence" value="ECO:0007669"/>
    <property type="project" value="InterPro"/>
</dbReference>
<reference evidence="7 8" key="1">
    <citation type="submission" date="2017-06" db="EMBL/GenBank/DDBJ databases">
        <authorList>
            <person name="Kim H.J."/>
            <person name="Triplett B.A."/>
        </authorList>
    </citation>
    <scope>NUCLEOTIDE SEQUENCE [LARGE SCALE GENOMIC DNA]</scope>
    <source>
        <strain evidence="7 8">CGMCC 4.5593</strain>
    </source>
</reference>
<dbReference type="PRINTS" id="PR00315">
    <property type="entry name" value="ELONGATNFCT"/>
</dbReference>
<dbReference type="InterPro" id="IPR036390">
    <property type="entry name" value="WH_DNA-bd_sf"/>
</dbReference>
<dbReference type="PANTHER" id="PTHR43721">
    <property type="entry name" value="ELONGATION FACTOR TU-RELATED"/>
    <property type="match status" value="1"/>
</dbReference>
<dbReference type="GO" id="GO:0003723">
    <property type="term" value="F:RNA binding"/>
    <property type="evidence" value="ECO:0007669"/>
    <property type="project" value="InterPro"/>
</dbReference>
<keyword evidence="2" id="KW-0963">Cytoplasm</keyword>
<dbReference type="AlphaFoldDB" id="A0A239NX12"/>
<dbReference type="GO" id="GO:0005829">
    <property type="term" value="C:cytosol"/>
    <property type="evidence" value="ECO:0007669"/>
    <property type="project" value="TreeGrafter"/>
</dbReference>
<evidence type="ECO:0000256" key="3">
    <source>
        <dbReference type="ARBA" id="ARBA00022917"/>
    </source>
</evidence>
<dbReference type="PROSITE" id="PS51722">
    <property type="entry name" value="G_TR_2"/>
    <property type="match status" value="1"/>
</dbReference>
<dbReference type="NCBIfam" id="TIGR00475">
    <property type="entry name" value="selB"/>
    <property type="match status" value="1"/>
</dbReference>
<name>A0A239NX12_9ACTN</name>
<dbReference type="GO" id="GO:0001514">
    <property type="term" value="P:selenocysteine incorporation"/>
    <property type="evidence" value="ECO:0007669"/>
    <property type="project" value="InterPro"/>
</dbReference>